<dbReference type="Gene3D" id="1.10.150.690">
    <property type="entry name" value="DUF2063"/>
    <property type="match status" value="1"/>
</dbReference>
<dbReference type="EMBL" id="JYLF01000001">
    <property type="protein sequence ID" value="KMN15665.1"/>
    <property type="molecule type" value="Genomic_DNA"/>
</dbReference>
<comment type="caution">
    <text evidence="2">The sequence shown here is derived from an EMBL/GenBank/DDBJ whole genome shotgun (WGS) entry which is preliminary data.</text>
</comment>
<protein>
    <recommendedName>
        <fullName evidence="1">Putative DNA-binding domain-containing protein</fullName>
    </recommendedName>
</protein>
<dbReference type="Proteomes" id="UP000036325">
    <property type="component" value="Unassembled WGS sequence"/>
</dbReference>
<sequence>MTLQQAFSAAVLAPQHACPQGIISPSGGDILSRFSVYRNNVQSGLINALESSFPVVAQLVGEAFFNAMAQLFIQKHPPQNPVMSTYGRQFADFIQGFAPANKVPYLADVARLERLCVQAFHAADASPVAPQTLALALSTPDTLDQLRMTLHPSVATLHSPYAVAALWAAHHGQGQIKGLDPLQPQSTLVLRNGLSVEVFAVRSGCVAFVRFMKSGCPLGEAAAYALQADPLFDLSQSLALLISQGAITELQPSPEVSP</sequence>
<dbReference type="RefSeq" id="WP_048362722.1">
    <property type="nucleotide sequence ID" value="NZ_JYLF01000001.1"/>
</dbReference>
<dbReference type="OrthoDB" id="4146344at2"/>
<accession>A0A0J6IW62</accession>
<dbReference type="InterPro" id="IPR044922">
    <property type="entry name" value="DUF2063_N_sf"/>
</dbReference>
<proteinExistence type="predicted"/>
<dbReference type="STRING" id="1608994.TU86_02530"/>
<dbReference type="AlphaFoldDB" id="A0A0J6IMB8"/>
<dbReference type="InterPro" id="IPR018640">
    <property type="entry name" value="DUF2063"/>
</dbReference>
<name>A0A0J6IMB8_9PSED</name>
<accession>A0A0J6IMB8</accession>
<evidence type="ECO:0000259" key="1">
    <source>
        <dbReference type="Pfam" id="PF09836"/>
    </source>
</evidence>
<gene>
    <name evidence="2" type="ORF">TU86_02530</name>
</gene>
<evidence type="ECO:0000313" key="2">
    <source>
        <dbReference type="EMBL" id="KMN15665.1"/>
    </source>
</evidence>
<dbReference type="PATRIC" id="fig|1608994.3.peg.1079"/>
<reference evidence="2 3" key="1">
    <citation type="submission" date="2015-02" db="EMBL/GenBank/DDBJ databases">
        <title>Pseudomonas helleri sp. nov. and Pseudomonas weihenstephanensis sp. nov., isolated from raw cows milk.</title>
        <authorList>
            <person name="von Neubeck M."/>
            <person name="Huptas C."/>
            <person name="Wenning M."/>
            <person name="Scherer S."/>
        </authorList>
    </citation>
    <scope>NUCLEOTIDE SEQUENCE [LARGE SCALE GENOMIC DNA]</scope>
    <source>
        <strain evidence="2 3">DSM 29166</strain>
    </source>
</reference>
<organism evidence="2 3">
    <name type="scientific">Pseudomonas weihenstephanensis</name>
    <dbReference type="NCBI Taxonomy" id="1608994"/>
    <lineage>
        <taxon>Bacteria</taxon>
        <taxon>Pseudomonadati</taxon>
        <taxon>Pseudomonadota</taxon>
        <taxon>Gammaproteobacteria</taxon>
        <taxon>Pseudomonadales</taxon>
        <taxon>Pseudomonadaceae</taxon>
        <taxon>Pseudomonas</taxon>
    </lineage>
</organism>
<feature type="domain" description="Putative DNA-binding" evidence="1">
    <location>
        <begin position="3"/>
        <end position="94"/>
    </location>
</feature>
<dbReference type="Pfam" id="PF09836">
    <property type="entry name" value="DUF2063"/>
    <property type="match status" value="1"/>
</dbReference>
<evidence type="ECO:0000313" key="3">
    <source>
        <dbReference type="Proteomes" id="UP000036325"/>
    </source>
</evidence>